<dbReference type="Proteomes" id="UP001303046">
    <property type="component" value="Unassembled WGS sequence"/>
</dbReference>
<protein>
    <submittedName>
        <fullName evidence="1">Uncharacterized protein</fullName>
    </submittedName>
</protein>
<proteinExistence type="predicted"/>
<name>A0ABR1BNL2_NECAM</name>
<comment type="caution">
    <text evidence="1">The sequence shown here is derived from an EMBL/GenBank/DDBJ whole genome shotgun (WGS) entry which is preliminary data.</text>
</comment>
<accession>A0ABR1BNL2</accession>
<organism evidence="1 2">
    <name type="scientific">Necator americanus</name>
    <name type="common">Human hookworm</name>
    <dbReference type="NCBI Taxonomy" id="51031"/>
    <lineage>
        <taxon>Eukaryota</taxon>
        <taxon>Metazoa</taxon>
        <taxon>Ecdysozoa</taxon>
        <taxon>Nematoda</taxon>
        <taxon>Chromadorea</taxon>
        <taxon>Rhabditida</taxon>
        <taxon>Rhabditina</taxon>
        <taxon>Rhabditomorpha</taxon>
        <taxon>Strongyloidea</taxon>
        <taxon>Ancylostomatidae</taxon>
        <taxon>Bunostominae</taxon>
        <taxon>Necator</taxon>
    </lineage>
</organism>
<evidence type="ECO:0000313" key="1">
    <source>
        <dbReference type="EMBL" id="KAK6726878.1"/>
    </source>
</evidence>
<reference evidence="1 2" key="1">
    <citation type="submission" date="2023-08" db="EMBL/GenBank/DDBJ databases">
        <title>A Necator americanus chromosomal reference genome.</title>
        <authorList>
            <person name="Ilik V."/>
            <person name="Petrzelkova K.J."/>
            <person name="Pardy F."/>
            <person name="Fuh T."/>
            <person name="Niatou-Singa F.S."/>
            <person name="Gouil Q."/>
            <person name="Baker L."/>
            <person name="Ritchie M.E."/>
            <person name="Jex A.R."/>
            <person name="Gazzola D."/>
            <person name="Li H."/>
            <person name="Toshio Fujiwara R."/>
            <person name="Zhan B."/>
            <person name="Aroian R.V."/>
            <person name="Pafco B."/>
            <person name="Schwarz E.M."/>
        </authorList>
    </citation>
    <scope>NUCLEOTIDE SEQUENCE [LARGE SCALE GENOMIC DNA]</scope>
    <source>
        <strain evidence="1 2">Aroian</strain>
        <tissue evidence="1">Whole animal</tissue>
    </source>
</reference>
<dbReference type="EMBL" id="JAVFWL010000001">
    <property type="protein sequence ID" value="KAK6726878.1"/>
    <property type="molecule type" value="Genomic_DNA"/>
</dbReference>
<gene>
    <name evidence="1" type="primary">Necator_chrI.g1022</name>
    <name evidence="1" type="ORF">RB195_004898</name>
</gene>
<evidence type="ECO:0000313" key="2">
    <source>
        <dbReference type="Proteomes" id="UP001303046"/>
    </source>
</evidence>
<sequence length="111" mass="12829">MPRFKDSRTWVIPNLSERIKRLTWHASHRKAARAHKSPTKSKLKSNATGFHQLIEMVIDEKYYVFHQLLRSQRVGENGTEPNSRESLLEHVASKIDLVLRNVVLHDGFVSG</sequence>
<keyword evidence="2" id="KW-1185">Reference proteome</keyword>